<evidence type="ECO:0000313" key="2">
    <source>
        <dbReference type="EMBL" id="QIA88549.1"/>
    </source>
</evidence>
<evidence type="ECO:0000313" key="3">
    <source>
        <dbReference type="Proteomes" id="UP000464749"/>
    </source>
</evidence>
<feature type="region of interest" description="Disordered" evidence="1">
    <location>
        <begin position="1"/>
        <end position="53"/>
    </location>
</feature>
<evidence type="ECO:0000256" key="1">
    <source>
        <dbReference type="SAM" id="MobiDB-lite"/>
    </source>
</evidence>
<feature type="compositionally biased region" description="Basic and acidic residues" evidence="1">
    <location>
        <begin position="39"/>
        <end position="51"/>
    </location>
</feature>
<feature type="compositionally biased region" description="Basic and acidic residues" evidence="1">
    <location>
        <begin position="1"/>
        <end position="32"/>
    </location>
</feature>
<name>A0A9X7XVF8_LACJH</name>
<dbReference type="AlphaFoldDB" id="A0A9X7XVF8"/>
<dbReference type="Proteomes" id="UP000464749">
    <property type="component" value="Plasmid unnamed1"/>
</dbReference>
<gene>
    <name evidence="2" type="ORF">FEE39_09920</name>
</gene>
<geneLocation type="plasmid" evidence="2 3">
    <name>unnamed1</name>
</geneLocation>
<reference evidence="2 3" key="1">
    <citation type="submission" date="2019-06" db="EMBL/GenBank/DDBJ databases">
        <title>Whole genome sequencing of Lactobacillus johnsonii strain G2A.</title>
        <authorList>
            <person name="Conlan S."/>
            <person name="Thomas P.J."/>
            <person name="Mullikin J."/>
            <person name="Singer J."/>
            <person name="Weaver C."/>
            <person name="Segre J.A."/>
        </authorList>
    </citation>
    <scope>NUCLEOTIDE SEQUENCE [LARGE SCALE GENOMIC DNA]</scope>
    <source>
        <strain evidence="2 3">G2A</strain>
        <plasmid evidence="2 3">unnamed1</plasmid>
    </source>
</reference>
<proteinExistence type="predicted"/>
<sequence>MVTRSELKERAKAGDEDAAKKLEELRAKDREAKRRSRANIKERAKAGDKNAIKSLKNEQAAVNRGVKAYWKRIDAAIEAGDKDALATKQRFQANGYYSGVKNAILKKANLNDLIEIEKAIQEKRKQLKNSNKG</sequence>
<dbReference type="RefSeq" id="WP_163588927.1">
    <property type="nucleotide sequence ID" value="NZ_CP040855.1"/>
</dbReference>
<keyword evidence="2" id="KW-0614">Plasmid</keyword>
<protein>
    <submittedName>
        <fullName evidence="2">S46 family peptidase</fullName>
    </submittedName>
</protein>
<dbReference type="EMBL" id="CP040855">
    <property type="protein sequence ID" value="QIA88549.1"/>
    <property type="molecule type" value="Genomic_DNA"/>
</dbReference>
<accession>A0A9X7XVF8</accession>
<organism evidence="2 3">
    <name type="scientific">Lactobacillus johnsonii</name>
    <dbReference type="NCBI Taxonomy" id="33959"/>
    <lineage>
        <taxon>Bacteria</taxon>
        <taxon>Bacillati</taxon>
        <taxon>Bacillota</taxon>
        <taxon>Bacilli</taxon>
        <taxon>Lactobacillales</taxon>
        <taxon>Lactobacillaceae</taxon>
        <taxon>Lactobacillus</taxon>
    </lineage>
</organism>